<evidence type="ECO:0000256" key="8">
    <source>
        <dbReference type="PROSITE-ProRule" id="PRU00175"/>
    </source>
</evidence>
<keyword evidence="5 8" id="KW-0863">Zinc-finger</keyword>
<evidence type="ECO:0000256" key="6">
    <source>
        <dbReference type="ARBA" id="ARBA00022786"/>
    </source>
</evidence>
<dbReference type="OrthoDB" id="8062037at2759"/>
<proteinExistence type="predicted"/>
<name>A0A9N7R1K9_STRHE</name>
<comment type="caution">
    <text evidence="10">The sequence shown here is derived from an EMBL/GenBank/DDBJ whole genome shotgun (WGS) entry which is preliminary data.</text>
</comment>
<evidence type="ECO:0000256" key="3">
    <source>
        <dbReference type="ARBA" id="ARBA00022679"/>
    </source>
</evidence>
<dbReference type="Pfam" id="PF13639">
    <property type="entry name" value="zf-RING_2"/>
    <property type="match status" value="1"/>
</dbReference>
<dbReference type="GO" id="GO:0061630">
    <property type="term" value="F:ubiquitin protein ligase activity"/>
    <property type="evidence" value="ECO:0007669"/>
    <property type="project" value="UniProtKB-EC"/>
</dbReference>
<dbReference type="Gene3D" id="3.30.40.10">
    <property type="entry name" value="Zinc/RING finger domain, C3HC4 (zinc finger)"/>
    <property type="match status" value="1"/>
</dbReference>
<dbReference type="InterPro" id="IPR001841">
    <property type="entry name" value="Znf_RING"/>
</dbReference>
<dbReference type="GO" id="GO:0005634">
    <property type="term" value="C:nucleus"/>
    <property type="evidence" value="ECO:0007669"/>
    <property type="project" value="TreeGrafter"/>
</dbReference>
<protein>
    <recommendedName>
        <fullName evidence="2">RING-type E3 ubiquitin transferase</fullName>
        <ecNumber evidence="2">2.3.2.27</ecNumber>
    </recommendedName>
</protein>
<reference evidence="10" key="1">
    <citation type="submission" date="2019-12" db="EMBL/GenBank/DDBJ databases">
        <authorList>
            <person name="Scholes J."/>
        </authorList>
    </citation>
    <scope>NUCLEOTIDE SEQUENCE</scope>
</reference>
<dbReference type="SMART" id="SM00184">
    <property type="entry name" value="RING"/>
    <property type="match status" value="1"/>
</dbReference>
<organism evidence="10 11">
    <name type="scientific">Striga hermonthica</name>
    <name type="common">Purple witchweed</name>
    <name type="synonym">Buchnera hermonthica</name>
    <dbReference type="NCBI Taxonomy" id="68872"/>
    <lineage>
        <taxon>Eukaryota</taxon>
        <taxon>Viridiplantae</taxon>
        <taxon>Streptophyta</taxon>
        <taxon>Embryophyta</taxon>
        <taxon>Tracheophyta</taxon>
        <taxon>Spermatophyta</taxon>
        <taxon>Magnoliopsida</taxon>
        <taxon>eudicotyledons</taxon>
        <taxon>Gunneridae</taxon>
        <taxon>Pentapetalae</taxon>
        <taxon>asterids</taxon>
        <taxon>lamiids</taxon>
        <taxon>Lamiales</taxon>
        <taxon>Orobanchaceae</taxon>
        <taxon>Buchnereae</taxon>
        <taxon>Striga</taxon>
    </lineage>
</organism>
<dbReference type="PANTHER" id="PTHR22937">
    <property type="entry name" value="E3 UBIQUITIN-PROTEIN LIGASE RNF165"/>
    <property type="match status" value="1"/>
</dbReference>
<dbReference type="Proteomes" id="UP001153555">
    <property type="component" value="Unassembled WGS sequence"/>
</dbReference>
<comment type="catalytic activity">
    <reaction evidence="1">
        <text>S-ubiquitinyl-[E2 ubiquitin-conjugating enzyme]-L-cysteine + [acceptor protein]-L-lysine = [E2 ubiquitin-conjugating enzyme]-L-cysteine + N(6)-ubiquitinyl-[acceptor protein]-L-lysine.</text>
        <dbReference type="EC" id="2.3.2.27"/>
    </reaction>
</comment>
<keyword evidence="4" id="KW-0479">Metal-binding</keyword>
<gene>
    <name evidence="10" type="ORF">SHERM_10917</name>
</gene>
<keyword evidence="11" id="KW-1185">Reference proteome</keyword>
<evidence type="ECO:0000256" key="5">
    <source>
        <dbReference type="ARBA" id="ARBA00022771"/>
    </source>
</evidence>
<dbReference type="SUPFAM" id="SSF57850">
    <property type="entry name" value="RING/U-box"/>
    <property type="match status" value="1"/>
</dbReference>
<evidence type="ECO:0000313" key="10">
    <source>
        <dbReference type="EMBL" id="CAA0808689.1"/>
    </source>
</evidence>
<evidence type="ECO:0000256" key="4">
    <source>
        <dbReference type="ARBA" id="ARBA00022723"/>
    </source>
</evidence>
<keyword evidence="7" id="KW-0862">Zinc</keyword>
<feature type="domain" description="RING-type" evidence="9">
    <location>
        <begin position="384"/>
        <end position="425"/>
    </location>
</feature>
<dbReference type="PROSITE" id="PS50089">
    <property type="entry name" value="ZF_RING_2"/>
    <property type="match status" value="1"/>
</dbReference>
<evidence type="ECO:0000313" key="11">
    <source>
        <dbReference type="Proteomes" id="UP001153555"/>
    </source>
</evidence>
<keyword evidence="6" id="KW-0833">Ubl conjugation pathway</keyword>
<dbReference type="EMBL" id="CACSLK010003174">
    <property type="protein sequence ID" value="CAA0808689.1"/>
    <property type="molecule type" value="Genomic_DNA"/>
</dbReference>
<keyword evidence="3" id="KW-0808">Transferase</keyword>
<dbReference type="PANTHER" id="PTHR22937:SF222">
    <property type="entry name" value="RING-TYPE E3 UBIQUITIN TRANSFERASE"/>
    <property type="match status" value="1"/>
</dbReference>
<dbReference type="AlphaFoldDB" id="A0A9N7R1K9"/>
<evidence type="ECO:0000256" key="7">
    <source>
        <dbReference type="ARBA" id="ARBA00022833"/>
    </source>
</evidence>
<evidence type="ECO:0000259" key="9">
    <source>
        <dbReference type="PROSITE" id="PS50089"/>
    </source>
</evidence>
<evidence type="ECO:0000256" key="1">
    <source>
        <dbReference type="ARBA" id="ARBA00000900"/>
    </source>
</evidence>
<dbReference type="InterPro" id="IPR013083">
    <property type="entry name" value="Znf_RING/FYVE/PHD"/>
</dbReference>
<dbReference type="GO" id="GO:0008270">
    <property type="term" value="F:zinc ion binding"/>
    <property type="evidence" value="ECO:0007669"/>
    <property type="project" value="UniProtKB-KW"/>
</dbReference>
<evidence type="ECO:0000256" key="2">
    <source>
        <dbReference type="ARBA" id="ARBA00012483"/>
    </source>
</evidence>
<accession>A0A9N7R1K9</accession>
<dbReference type="InterPro" id="IPR045191">
    <property type="entry name" value="MBR1/2-like"/>
</dbReference>
<sequence length="436" mass="48075">MGHQNTRFTGHMIDVQTDQQGHPHPEPCIFYGNSSSFPQPSIHPHRMYGMPQPGPNLDLAMVTPSGLYNNNNNNPYFVPPQSANFIAQTNYGIVGVDCVGGPFKGKIAEGYYGNIQHHHNPLVGPSSSAGPSSESEPASMLQGGFVVPPVGLPWVDMHFRANNGDFGGAFRWARAPVPYVNAGNRSSGGFLPPQFAQGHLNPHHHPHPPAQVMRGYNNSINLPSQVSVTPPHRISTINASSNTGTTRFQNVPDVRPAFVTPLPPMGFHNMYQPQQRELMLDSNVRPHTFPQLRVLPEDEVAILEMPGYHEAGDSIDHHRDMRLDIDHMSYEELLALGEQIGSVGTGLPIEFVQKNLKTRSFITSSAVCLNLRDETCPDQQINFCVICQTEYEPGEKIGTVECGHEYHKDCINKWLLIKNTCPICKSTALGRKSKAS</sequence>
<dbReference type="EC" id="2.3.2.27" evidence="2"/>